<dbReference type="GO" id="GO:0006955">
    <property type="term" value="P:immune response"/>
    <property type="evidence" value="ECO:0007669"/>
    <property type="project" value="InterPro"/>
</dbReference>
<evidence type="ECO:0000256" key="3">
    <source>
        <dbReference type="ARBA" id="ARBA00022514"/>
    </source>
</evidence>
<evidence type="ECO:0000256" key="1">
    <source>
        <dbReference type="ARBA" id="ARBA00004613"/>
    </source>
</evidence>
<dbReference type="SMART" id="SM00199">
    <property type="entry name" value="SCY"/>
    <property type="match status" value="1"/>
</dbReference>
<name>A0A8C6ZFP4_NOTPE</name>
<feature type="domain" description="Chemokine interleukin-8-like" evidence="6">
    <location>
        <begin position="29"/>
        <end position="90"/>
    </location>
</feature>
<dbReference type="InterPro" id="IPR033899">
    <property type="entry name" value="CXC_Chemokine_domain"/>
</dbReference>
<dbReference type="SUPFAM" id="SSF54117">
    <property type="entry name" value="Interleukin 8-like chemokines"/>
    <property type="match status" value="1"/>
</dbReference>
<dbReference type="InterPro" id="IPR001811">
    <property type="entry name" value="Chemokine_IL8-like_dom"/>
</dbReference>
<comment type="similarity">
    <text evidence="2">Belongs to the intercrine alpha (chemokine CxC) family.</text>
</comment>
<evidence type="ECO:0000256" key="5">
    <source>
        <dbReference type="SAM" id="SignalP"/>
    </source>
</evidence>
<feature type="signal peptide" evidence="5">
    <location>
        <begin position="1"/>
        <end position="21"/>
    </location>
</feature>
<organism evidence="7 8">
    <name type="scientific">Nothoprocta perdicaria</name>
    <name type="common">Chilean tinamou</name>
    <name type="synonym">Crypturus perdicarius</name>
    <dbReference type="NCBI Taxonomy" id="30464"/>
    <lineage>
        <taxon>Eukaryota</taxon>
        <taxon>Metazoa</taxon>
        <taxon>Chordata</taxon>
        <taxon>Craniata</taxon>
        <taxon>Vertebrata</taxon>
        <taxon>Euteleostomi</taxon>
        <taxon>Archelosauria</taxon>
        <taxon>Archosauria</taxon>
        <taxon>Dinosauria</taxon>
        <taxon>Saurischia</taxon>
        <taxon>Theropoda</taxon>
        <taxon>Coelurosauria</taxon>
        <taxon>Aves</taxon>
        <taxon>Palaeognathae</taxon>
        <taxon>Tinamiformes</taxon>
        <taxon>Tinamidae</taxon>
        <taxon>Nothoprocta</taxon>
    </lineage>
</organism>
<accession>A0A8C6ZFP4</accession>
<dbReference type="Gene3D" id="2.40.50.40">
    <property type="match status" value="1"/>
</dbReference>
<evidence type="ECO:0000259" key="6">
    <source>
        <dbReference type="SMART" id="SM00199"/>
    </source>
</evidence>
<dbReference type="CDD" id="cd00273">
    <property type="entry name" value="Chemokine_CXC"/>
    <property type="match status" value="1"/>
</dbReference>
<keyword evidence="4" id="KW-0964">Secreted</keyword>
<keyword evidence="5" id="KW-0732">Signal</keyword>
<dbReference type="GO" id="GO:0008009">
    <property type="term" value="F:chemokine activity"/>
    <property type="evidence" value="ECO:0007669"/>
    <property type="project" value="InterPro"/>
</dbReference>
<dbReference type="InterPro" id="IPR036048">
    <property type="entry name" value="Interleukin_8-like_sf"/>
</dbReference>
<gene>
    <name evidence="7" type="primary">LOC112950271</name>
</gene>
<dbReference type="Pfam" id="PF00048">
    <property type="entry name" value="IL8"/>
    <property type="match status" value="1"/>
</dbReference>
<dbReference type="Proteomes" id="UP000694420">
    <property type="component" value="Unplaced"/>
</dbReference>
<reference evidence="7" key="1">
    <citation type="submission" date="2025-08" db="UniProtKB">
        <authorList>
            <consortium name="Ensembl"/>
        </authorList>
    </citation>
    <scope>IDENTIFICATION</scope>
</reference>
<dbReference type="GO" id="GO:0006952">
    <property type="term" value="P:defense response"/>
    <property type="evidence" value="ECO:0007669"/>
    <property type="project" value="InterPro"/>
</dbReference>
<dbReference type="InterPro" id="IPR001089">
    <property type="entry name" value="Chemokine_CXC"/>
</dbReference>
<feature type="chain" id="PRO_5034652167" evidence="5">
    <location>
        <begin position="22"/>
        <end position="93"/>
    </location>
</feature>
<dbReference type="PRINTS" id="PR00437">
    <property type="entry name" value="SMALLCYTKCXC"/>
</dbReference>
<dbReference type="GeneID" id="112950271"/>
<dbReference type="AlphaFoldDB" id="A0A8C6ZFP4"/>
<protein>
    <submittedName>
        <fullName evidence="7">C-X-C motif chemokine 13-like</fullName>
    </submittedName>
</protein>
<evidence type="ECO:0000313" key="8">
    <source>
        <dbReference type="Proteomes" id="UP000694420"/>
    </source>
</evidence>
<proteinExistence type="inferred from homology"/>
<dbReference type="PANTHER" id="PTHR12015:SF198">
    <property type="entry name" value="PLATELET BASIC PROTEIN"/>
    <property type="match status" value="1"/>
</dbReference>
<dbReference type="GO" id="GO:0005615">
    <property type="term" value="C:extracellular space"/>
    <property type="evidence" value="ECO:0007669"/>
    <property type="project" value="UniProtKB-KW"/>
</dbReference>
<evidence type="ECO:0000256" key="2">
    <source>
        <dbReference type="ARBA" id="ARBA00010665"/>
    </source>
</evidence>
<keyword evidence="3" id="KW-0202">Cytokine</keyword>
<dbReference type="PANTHER" id="PTHR12015">
    <property type="entry name" value="SMALL INDUCIBLE CYTOKINE A"/>
    <property type="match status" value="1"/>
</dbReference>
<reference evidence="7" key="2">
    <citation type="submission" date="2025-09" db="UniProtKB">
        <authorList>
            <consortium name="Ensembl"/>
        </authorList>
    </citation>
    <scope>IDENTIFICATION</scope>
</reference>
<dbReference type="InterPro" id="IPR039809">
    <property type="entry name" value="Chemokine_b/g/d"/>
</dbReference>
<evidence type="ECO:0000313" key="7">
    <source>
        <dbReference type="Ensembl" id="ENSNPEP00000014221.1"/>
    </source>
</evidence>
<sequence>MACRAAVLLWLLLGAQRPADAGLLEANSNLSCRCAKTTSSFIAPRLYESVEVRPAGSSCRRQEVIIVLKTRKRVCVQPNTLWVKKLLQDLPSV</sequence>
<dbReference type="Ensembl" id="ENSNPET00000014568.1">
    <property type="protein sequence ID" value="ENSNPEP00000014221.1"/>
    <property type="gene ID" value="ENSNPEG00000010645.1"/>
</dbReference>
<dbReference type="KEGG" id="npd:112950271"/>
<evidence type="ECO:0000256" key="4">
    <source>
        <dbReference type="ARBA" id="ARBA00022525"/>
    </source>
</evidence>
<comment type="subcellular location">
    <subcellularLocation>
        <location evidence="1">Secreted</location>
    </subcellularLocation>
</comment>
<dbReference type="FunFam" id="2.40.50.40:FF:000004">
    <property type="entry name" value="C-X-C motif chemokine"/>
    <property type="match status" value="1"/>
</dbReference>
<dbReference type="OrthoDB" id="9948647at2759"/>
<keyword evidence="8" id="KW-1185">Reference proteome</keyword>
<dbReference type="RefSeq" id="XP_025898549.1">
    <property type="nucleotide sequence ID" value="XM_026042764.1"/>
</dbReference>